<dbReference type="NCBIfam" id="NF001899">
    <property type="entry name" value="PRK00654.1-2"/>
    <property type="match status" value="1"/>
</dbReference>
<dbReference type="PANTHER" id="PTHR45825:SF11">
    <property type="entry name" value="ALPHA AMYLASE DOMAIN-CONTAINING PROTEIN"/>
    <property type="match status" value="1"/>
</dbReference>
<dbReference type="Proteomes" id="UP000095255">
    <property type="component" value="Unassembled WGS sequence"/>
</dbReference>
<evidence type="ECO:0000256" key="6">
    <source>
        <dbReference type="ARBA" id="ARBA00023056"/>
    </source>
</evidence>
<dbReference type="PANTHER" id="PTHR45825">
    <property type="entry name" value="GRANULE-BOUND STARCH SYNTHASE 1, CHLOROPLASTIC/AMYLOPLASTIC"/>
    <property type="match status" value="1"/>
</dbReference>
<gene>
    <name evidence="7" type="primary">glgA</name>
    <name evidence="10" type="ORF">BHU72_08965</name>
</gene>
<comment type="pathway">
    <text evidence="7">Glycan biosynthesis; glycogen biosynthesis.</text>
</comment>
<feature type="domain" description="Starch synthase catalytic" evidence="9">
    <location>
        <begin position="2"/>
        <end position="236"/>
    </location>
</feature>
<dbReference type="RefSeq" id="WP_069703043.1">
    <property type="nucleotide sequence ID" value="NZ_MJAT01000037.1"/>
</dbReference>
<evidence type="ECO:0000256" key="7">
    <source>
        <dbReference type="HAMAP-Rule" id="MF_00484"/>
    </source>
</evidence>
<dbReference type="NCBIfam" id="NF001898">
    <property type="entry name" value="PRK00654.1-1"/>
    <property type="match status" value="1"/>
</dbReference>
<evidence type="ECO:0000256" key="2">
    <source>
        <dbReference type="ARBA" id="ARBA00002764"/>
    </source>
</evidence>
<reference evidence="10 11" key="1">
    <citation type="submission" date="2016-09" db="EMBL/GenBank/DDBJ databases">
        <title>Desulfuribacillus arsenicus sp. nov., an obligately anaerobic, dissimilatory arsenic- and antimonate-reducing bacterium isolated from anoxic sediments.</title>
        <authorList>
            <person name="Abin C.A."/>
            <person name="Hollibaugh J.T."/>
        </authorList>
    </citation>
    <scope>NUCLEOTIDE SEQUENCE [LARGE SCALE GENOMIC DNA]</scope>
    <source>
        <strain evidence="10 11">MLFW-2</strain>
    </source>
</reference>
<dbReference type="STRING" id="1390249.BHU72_08965"/>
<protein>
    <recommendedName>
        <fullName evidence="7">Glycogen synthase</fullName>
        <ecNumber evidence="7">2.4.1.21</ecNumber>
    </recommendedName>
    <alternativeName>
        <fullName evidence="7">Starch [bacterial glycogen] synthase</fullName>
    </alternativeName>
</protein>
<comment type="similarity">
    <text evidence="3 7">Belongs to the glycosyltransferase 1 family. Bacterial/plant glycogen synthase subfamily.</text>
</comment>
<name>A0A1E5L3F9_9FIRM</name>
<keyword evidence="5 7" id="KW-0808">Transferase</keyword>
<evidence type="ECO:0000259" key="9">
    <source>
        <dbReference type="Pfam" id="PF08323"/>
    </source>
</evidence>
<evidence type="ECO:0000256" key="1">
    <source>
        <dbReference type="ARBA" id="ARBA00001478"/>
    </source>
</evidence>
<dbReference type="GO" id="GO:0005978">
    <property type="term" value="P:glycogen biosynthetic process"/>
    <property type="evidence" value="ECO:0007669"/>
    <property type="project" value="UniProtKB-UniRule"/>
</dbReference>
<dbReference type="InterPro" id="IPR013534">
    <property type="entry name" value="Starch_synth_cat_dom"/>
</dbReference>
<dbReference type="Gene3D" id="3.40.50.2000">
    <property type="entry name" value="Glycogen Phosphorylase B"/>
    <property type="match status" value="2"/>
</dbReference>
<keyword evidence="4 7" id="KW-0328">Glycosyltransferase</keyword>
<comment type="function">
    <text evidence="2 7">Synthesizes alpha-1,4-glucan chains using ADP-glucose.</text>
</comment>
<dbReference type="SUPFAM" id="SSF53756">
    <property type="entry name" value="UDP-Glycosyltransferase/glycogen phosphorylase"/>
    <property type="match status" value="1"/>
</dbReference>
<dbReference type="InterPro" id="IPR011835">
    <property type="entry name" value="GS/SS"/>
</dbReference>
<keyword evidence="11" id="KW-1185">Reference proteome</keyword>
<organism evidence="10 11">
    <name type="scientific">Desulfuribacillus stibiiarsenatis</name>
    <dbReference type="NCBI Taxonomy" id="1390249"/>
    <lineage>
        <taxon>Bacteria</taxon>
        <taxon>Bacillati</taxon>
        <taxon>Bacillota</taxon>
        <taxon>Desulfuribacillia</taxon>
        <taxon>Desulfuribacillales</taxon>
        <taxon>Desulfuribacillaceae</taxon>
        <taxon>Desulfuribacillus</taxon>
    </lineage>
</organism>
<evidence type="ECO:0000259" key="8">
    <source>
        <dbReference type="Pfam" id="PF00534"/>
    </source>
</evidence>
<evidence type="ECO:0000256" key="4">
    <source>
        <dbReference type="ARBA" id="ARBA00022676"/>
    </source>
</evidence>
<dbReference type="HAMAP" id="MF_00484">
    <property type="entry name" value="Glycogen_synth"/>
    <property type="match status" value="1"/>
</dbReference>
<dbReference type="NCBIfam" id="TIGR02095">
    <property type="entry name" value="glgA"/>
    <property type="match status" value="1"/>
</dbReference>
<feature type="binding site" evidence="7">
    <location>
        <position position="15"/>
    </location>
    <ligand>
        <name>ADP-alpha-D-glucose</name>
        <dbReference type="ChEBI" id="CHEBI:57498"/>
    </ligand>
</feature>
<comment type="catalytic activity">
    <reaction evidence="1 7">
        <text>[(1-&gt;4)-alpha-D-glucosyl](n) + ADP-alpha-D-glucose = [(1-&gt;4)-alpha-D-glucosyl](n+1) + ADP + H(+)</text>
        <dbReference type="Rhea" id="RHEA:18189"/>
        <dbReference type="Rhea" id="RHEA-COMP:9584"/>
        <dbReference type="Rhea" id="RHEA-COMP:9587"/>
        <dbReference type="ChEBI" id="CHEBI:15378"/>
        <dbReference type="ChEBI" id="CHEBI:15444"/>
        <dbReference type="ChEBI" id="CHEBI:57498"/>
        <dbReference type="ChEBI" id="CHEBI:456216"/>
        <dbReference type="EC" id="2.4.1.21"/>
    </reaction>
</comment>
<evidence type="ECO:0000256" key="3">
    <source>
        <dbReference type="ARBA" id="ARBA00010281"/>
    </source>
</evidence>
<dbReference type="OrthoDB" id="9808590at2"/>
<dbReference type="EC" id="2.4.1.21" evidence="7"/>
<dbReference type="InterPro" id="IPR001296">
    <property type="entry name" value="Glyco_trans_1"/>
</dbReference>
<accession>A0A1E5L3F9</accession>
<proteinExistence type="inferred from homology"/>
<evidence type="ECO:0000313" key="10">
    <source>
        <dbReference type="EMBL" id="OEH84616.1"/>
    </source>
</evidence>
<dbReference type="EMBL" id="MJAT01000037">
    <property type="protein sequence ID" value="OEH84616.1"/>
    <property type="molecule type" value="Genomic_DNA"/>
</dbReference>
<dbReference type="GO" id="GO:0009011">
    <property type="term" value="F:alpha-1,4-glucan glucosyltransferase (ADP-glucose donor) activity"/>
    <property type="evidence" value="ECO:0007669"/>
    <property type="project" value="UniProtKB-UniRule"/>
</dbReference>
<dbReference type="GO" id="GO:0004373">
    <property type="term" value="F:alpha-1,4-glucan glucosyltransferase (UDP-glucose donor) activity"/>
    <property type="evidence" value="ECO:0007669"/>
    <property type="project" value="InterPro"/>
</dbReference>
<dbReference type="Pfam" id="PF08323">
    <property type="entry name" value="Glyco_transf_5"/>
    <property type="match status" value="1"/>
</dbReference>
<evidence type="ECO:0000313" key="11">
    <source>
        <dbReference type="Proteomes" id="UP000095255"/>
    </source>
</evidence>
<feature type="domain" description="Glycosyl transferase family 1" evidence="8">
    <location>
        <begin position="284"/>
        <end position="445"/>
    </location>
</feature>
<sequence length="471" mass="53907">MNILMVASEGVPFIKTGGLADVIGSLPKALQHEGCDIRVILPKYGTIIEEFKDQMNFLCSFPVMVGWRKQHCGLFELKFNGIHYYFIDNEYYFNRERIYDFFDEAERFAYFCFAVLEATQHMDFQPEILHCHDWQASLVPVFLKSHYLQQAPYSNMKTVLTIHNLKYQGIFPEVILSDILGLGYEHFTPDSLESNGCVNYLKGGILYSDVVNTVSSTYAEEIKHVFYGEGLEAVIAKKGIQGIVNGIDYDLYNPMGDSNIQFHYKTSLAKKLKNKEELQKQLNLPINQATPMIAIVSRLVEQKGFDLLAPIIHQVLAEDIQLVVLGTGEKKYEDFFLQAMHIYPEKVSTKLYFNEALAMQIYAGADLFLMPSKFEPCGLSQLIALRYGNIPIVRETGGLKDTVQPFNEFEQTGNGFTFTNYNAHDMLHTIQRALSIYKNQVQWANLVKNAVKQDYSWSNAAKHYKNLYLQL</sequence>
<keyword evidence="6 7" id="KW-0320">Glycogen biosynthesis</keyword>
<comment type="caution">
    <text evidence="10">The sequence shown here is derived from an EMBL/GenBank/DDBJ whole genome shotgun (WGS) entry which is preliminary data.</text>
</comment>
<dbReference type="UniPathway" id="UPA00164"/>
<dbReference type="Pfam" id="PF00534">
    <property type="entry name" value="Glycos_transf_1"/>
    <property type="match status" value="1"/>
</dbReference>
<evidence type="ECO:0000256" key="5">
    <source>
        <dbReference type="ARBA" id="ARBA00022679"/>
    </source>
</evidence>
<dbReference type="CDD" id="cd03791">
    <property type="entry name" value="GT5_Glycogen_synthase_DULL1-like"/>
    <property type="match status" value="1"/>
</dbReference>
<dbReference type="AlphaFoldDB" id="A0A1E5L3F9"/>